<evidence type="ECO:0000256" key="8">
    <source>
        <dbReference type="PROSITE-ProRule" id="PRU01363"/>
    </source>
</evidence>
<dbReference type="GO" id="GO:0004312">
    <property type="term" value="F:fatty acid synthase activity"/>
    <property type="evidence" value="ECO:0007669"/>
    <property type="project" value="TreeGrafter"/>
</dbReference>
<organism evidence="12 13">
    <name type="scientific">Neoarthrinium moseri</name>
    <dbReference type="NCBI Taxonomy" id="1658444"/>
    <lineage>
        <taxon>Eukaryota</taxon>
        <taxon>Fungi</taxon>
        <taxon>Dikarya</taxon>
        <taxon>Ascomycota</taxon>
        <taxon>Pezizomycotina</taxon>
        <taxon>Sordariomycetes</taxon>
        <taxon>Xylariomycetidae</taxon>
        <taxon>Amphisphaeriales</taxon>
        <taxon>Apiosporaceae</taxon>
        <taxon>Neoarthrinium</taxon>
    </lineage>
</organism>
<dbReference type="InterPro" id="IPR049551">
    <property type="entry name" value="PKS_DH_C"/>
</dbReference>
<dbReference type="Proteomes" id="UP000829685">
    <property type="component" value="Unassembled WGS sequence"/>
</dbReference>
<dbReference type="Pfam" id="PF16197">
    <property type="entry name" value="KAsynt_C_assoc"/>
    <property type="match status" value="1"/>
</dbReference>
<dbReference type="CDD" id="cd05195">
    <property type="entry name" value="enoyl_red"/>
    <property type="match status" value="1"/>
</dbReference>
<dbReference type="PANTHER" id="PTHR43775:SF29">
    <property type="entry name" value="ASPERFURANONE POLYKETIDE SYNTHASE AFOG-RELATED"/>
    <property type="match status" value="1"/>
</dbReference>
<name>A0A9P9WLG9_9PEZI</name>
<dbReference type="GO" id="GO:0031177">
    <property type="term" value="F:phosphopantetheine binding"/>
    <property type="evidence" value="ECO:0007669"/>
    <property type="project" value="InterPro"/>
</dbReference>
<dbReference type="PANTHER" id="PTHR43775">
    <property type="entry name" value="FATTY ACID SYNTHASE"/>
    <property type="match status" value="1"/>
</dbReference>
<dbReference type="InterPro" id="IPR016035">
    <property type="entry name" value="Acyl_Trfase/lysoPLipase"/>
</dbReference>
<dbReference type="Gene3D" id="3.10.129.110">
    <property type="entry name" value="Polyketide synthase dehydratase"/>
    <property type="match status" value="1"/>
</dbReference>
<gene>
    <name evidence="12" type="ORF">JX265_006470</name>
</gene>
<dbReference type="Gene3D" id="3.40.50.720">
    <property type="entry name" value="NAD(P)-binding Rossmann-like Domain"/>
    <property type="match status" value="1"/>
</dbReference>
<keyword evidence="5" id="KW-0560">Oxidoreductase</keyword>
<dbReference type="SUPFAM" id="SSF47336">
    <property type="entry name" value="ACP-like"/>
    <property type="match status" value="1"/>
</dbReference>
<dbReference type="CDD" id="cd00833">
    <property type="entry name" value="PKS"/>
    <property type="match status" value="1"/>
</dbReference>
<dbReference type="InterPro" id="IPR050091">
    <property type="entry name" value="PKS_NRPS_Biosynth_Enz"/>
</dbReference>
<feature type="region of interest" description="C-terminal hotdog fold" evidence="8">
    <location>
        <begin position="1057"/>
        <end position="1216"/>
    </location>
</feature>
<dbReference type="Gene3D" id="3.90.180.10">
    <property type="entry name" value="Medium-chain alcohol dehydrogenases, catalytic domain"/>
    <property type="match status" value="1"/>
</dbReference>
<dbReference type="InterPro" id="IPR013217">
    <property type="entry name" value="Methyltransf_12"/>
</dbReference>
<dbReference type="InterPro" id="IPR009081">
    <property type="entry name" value="PP-bd_ACP"/>
</dbReference>
<dbReference type="Pfam" id="PF02801">
    <property type="entry name" value="Ketoacyl-synt_C"/>
    <property type="match status" value="1"/>
</dbReference>
<dbReference type="Pfam" id="PF08240">
    <property type="entry name" value="ADH_N"/>
    <property type="match status" value="1"/>
</dbReference>
<dbReference type="SUPFAM" id="SSF53335">
    <property type="entry name" value="S-adenosyl-L-methionine-dependent methyltransferases"/>
    <property type="match status" value="1"/>
</dbReference>
<dbReference type="Gene3D" id="3.40.47.10">
    <property type="match status" value="1"/>
</dbReference>
<protein>
    <recommendedName>
        <fullName evidence="14">Polyketide synthase</fullName>
    </recommendedName>
</protein>
<dbReference type="Pfam" id="PF23297">
    <property type="entry name" value="ACP_SdgA_C"/>
    <property type="match status" value="1"/>
</dbReference>
<evidence type="ECO:0000256" key="2">
    <source>
        <dbReference type="ARBA" id="ARBA00022553"/>
    </source>
</evidence>
<evidence type="ECO:0000256" key="4">
    <source>
        <dbReference type="ARBA" id="ARBA00022857"/>
    </source>
</evidence>
<keyword evidence="6" id="KW-0511">Multifunctional enzyme</keyword>
<dbReference type="Pfam" id="PF00109">
    <property type="entry name" value="ketoacyl-synt"/>
    <property type="match status" value="1"/>
</dbReference>
<dbReference type="GO" id="GO:0016491">
    <property type="term" value="F:oxidoreductase activity"/>
    <property type="evidence" value="ECO:0007669"/>
    <property type="project" value="UniProtKB-KW"/>
</dbReference>
<evidence type="ECO:0000256" key="6">
    <source>
        <dbReference type="ARBA" id="ARBA00023268"/>
    </source>
</evidence>
<sequence length="2503" mass="273644">MHAGSIYTDGGYFLSDDIHGFDSAFFQLPENDAMAMDPQQKLLLENVYHALENAGISLKDIASSKTSVYVGCSNVDALALSNSDPLLFSQNQAAGTSPAILANRISWFFDLQGTSQTIDTACSSSLVAFHQACQNIKSGDSDMAIISGVNLVQHPSSTQNLCSLGVLSPEGQCLTFDERANGYGRGEGVGTVIIKPLHAAIRDSNPIRAVVRGTGSNQDGKTAGITLPSARAQESLIRQVYASYNLDMADTSYVEAHGTATLVGDPLELTAITSAFDCERDSDIYVGSVKSVIGHLEGGAGIAGLITATLAIESKMIPPVANLQNLNPAIPAANHVKISKECLPWPSNGVRRASVNSFGFGGTNAHVVLEDLDGFMQQKLSQQNIQDMTGRENSPGLTSTACLTNGSARGYTNGRTPSVSKRVLALTAFDEEGLNRNRMQLSKYLASLSDLNDESRQKFLDDLLYTMNEKRTSFSWRTYCLVGDNLGSVITSLSQGLRPTRASVLPKIARFVFTGQGANWPGMAQDLREFPLFKQRIAEATMFFKSLGAPWDLQESLASLDFDIAEPSFAQSSCVAVQVALVDLLTSWKILPATVVGHSSGEIAAAYCAGKISRQAAWKVAFHRGQVCSQKADGSGTMLAAAIAVQTAEELLARLKELEPLDVTIGCFNSPKNVTFTGKRAGIARLQQELDRMQVFNRALPVKVAYHSPDLQDVADEYLASLGDLDFGDKINEDATIQMYSSVTGKPFGPADKIPPSYWVENLVSPVRFSTALLRSFGLQQDRGKHNQMTETIIEIGPHSALRSAIKDTLDTSENLRQVGYSSLMKRNETTGDTLMHTMGSLYSSGYDIDLSTINNDRKSAGSAAEATQILRDLPPYAFGHTSKRMTSRQIEFVKFPEFQRHELLGMPTVDSNPFEQRWRNSIRLQDVPWLSSNKLNDKVIFPGVAYISMAVEAALLASRSEGALAGVELRDVSIRESLLIPDNPQGIETIFSLSRSTSGSDASSPWSTFRFISHNDIENTWVEHCSGSIRVEKDKSYTPQPTLSKELDNATRSPSAQQEYFTRTIEGTLLYEEFASAGMTFGSDLQNMQEIQLSTDAKAFASLVRSPDIPKKAHDHYVIHPCALESILHGLLCICSEEGSLVGGTMVANRVERIWIADPLTDIDCKVYSSFAEARRETSTLYRSNIEIYEKGASETPRMAISGFDLVSLPPPEDEQASDEALYVEEWKPDVKMLSSIEKFDVNAKPAVDLIKAVAKSDHELFQLASAVFILDTVEKLDSINIEGLPSHLISYVKWIREQFELISQGNALILDVPLLTQIRANTDMRQNLLDKTSKSAARGELLVRIGTRIESILRQESDGLELMFGADDIMTRTYDECLPGDMGIRLWQYFHCLAHNQSGLKVLEVGGGTGSATNIVLDALKSARARDNENGVHPVAIYDFTDISAAFFENARERFSDWNDVMRYKTLDVEKDPALQDYEIGSYDLIIATHVLHATADLGGDLILIENVNPELMSASLIFGILSGWWRSTESFRQSNPLITEHQWNSALSNAGFTPRLHLPTTVEAGGNEISAIIARAKDDTASPESRPRCTILYDSTHETQNTLAEHLLKTLEYQTSLVNFSDISPETLTADFYIPLFFLGGLKLSNVTEVDFYKLKLVLDTCTKVLWVMDDPVDDPETAMCIGLIRTIKWERDPDGVNFTTLTVRQPLPEVDALASEITYLAKEAYNSPHIVPRNVEYSLKDGVFLTSRLLPAPSASKAVIKKKEPNFEHARLSDIAHPVALTLMDPHKPQSLQFVDDASMDGALGDNEVVIKVNVTALTPEDVEEVVRLIPGQGLGRSCAGTVQKIGQTVTNVTVGDRVVAIRPTSSTGSIRTHFRTHHNAVQRIPDSVSLSDAATLPWAFLTAYYCLLRVAHLQPEETVMIQDADKPVGQVAIQLALSTQAKLLVTVSTNAAKNSLASSFKVDPSCIFSSEDMSSIPKAVDSDFGSRGVDVYLNCGASGVSGLYQQYISYGTRLVDLFGDETTRGSSLNAFCTRNVSYTCVDMDVVATMRAEIVQEALTTVSSLLATGKLQPIQDVQNMGFSEIQKALVQCRDRSSKPPSMFVFSPEDNETVPIGIRPIGNYRFPENASYLLIGGFGGIGRRVSSWMQSRGARNFIFLSRSGYSGPSARKLRDELTALGCTVESVQCDASDAEAVRLGLEKVQRTMPPIKGCIQCSMVLQDSMFDNMSWNQFQDATTPKVAGSINVADNIPRDLDFFVLLSSSASTIGNRGQANYAAGNAFLDAYARKLTRLGRPTTSISLGTVLSVGWVAENQGALPIALSYSDISEDRLLSLLEYHIDPRWGAAKNPDTCHTITGLRSAAEFEECGITLPEFMAYPLFTHLRNKREARSKKTEDSITTAQSLELATSDEERADLVVDAIISKISRVMAMSPENLEPQRALVSYGVDSLVTVDVKAWFKKELGATVSTQDLIGELTIYDLAQKVVASTHGPMTNGTT</sequence>
<evidence type="ECO:0000256" key="1">
    <source>
        <dbReference type="ARBA" id="ARBA00022450"/>
    </source>
</evidence>
<feature type="region of interest" description="N-terminal hotdog fold" evidence="8">
    <location>
        <begin position="902"/>
        <end position="1037"/>
    </location>
</feature>
<dbReference type="InterPro" id="IPR049900">
    <property type="entry name" value="PKS_mFAS_DH"/>
</dbReference>
<evidence type="ECO:0000313" key="13">
    <source>
        <dbReference type="Proteomes" id="UP000829685"/>
    </source>
</evidence>
<dbReference type="InterPro" id="IPR016039">
    <property type="entry name" value="Thiolase-like"/>
</dbReference>
<dbReference type="InterPro" id="IPR014031">
    <property type="entry name" value="Ketoacyl_synth_C"/>
</dbReference>
<dbReference type="InterPro" id="IPR057326">
    <property type="entry name" value="KR_dom"/>
</dbReference>
<dbReference type="CDD" id="cd02440">
    <property type="entry name" value="AdoMet_MTases"/>
    <property type="match status" value="1"/>
</dbReference>
<keyword evidence="13" id="KW-1185">Reference proteome</keyword>
<dbReference type="InterPro" id="IPR013968">
    <property type="entry name" value="PKS_KR"/>
</dbReference>
<keyword evidence="4" id="KW-0521">NADP</keyword>
<dbReference type="SMART" id="SM00825">
    <property type="entry name" value="PKS_KS"/>
    <property type="match status" value="1"/>
</dbReference>
<dbReference type="SMART" id="SM00822">
    <property type="entry name" value="PKS_KR"/>
    <property type="match status" value="1"/>
</dbReference>
<dbReference type="Pfam" id="PF14765">
    <property type="entry name" value="PS-DH"/>
    <property type="match status" value="1"/>
</dbReference>
<dbReference type="Gene3D" id="3.40.366.10">
    <property type="entry name" value="Malonyl-Coenzyme A Acyl Carrier Protein, domain 2"/>
    <property type="match status" value="1"/>
</dbReference>
<dbReference type="InterPro" id="IPR013154">
    <property type="entry name" value="ADH-like_N"/>
</dbReference>
<dbReference type="CDD" id="cd05274">
    <property type="entry name" value="KR_FAS_SDR_x"/>
    <property type="match status" value="1"/>
</dbReference>
<evidence type="ECO:0000256" key="7">
    <source>
        <dbReference type="ARBA" id="ARBA00023315"/>
    </source>
</evidence>
<dbReference type="InterPro" id="IPR011032">
    <property type="entry name" value="GroES-like_sf"/>
</dbReference>
<reference evidence="12" key="1">
    <citation type="submission" date="2021-03" db="EMBL/GenBank/DDBJ databases">
        <title>Revisited historic fungal species revealed as producer of novel bioactive compounds through whole genome sequencing and comparative genomics.</title>
        <authorList>
            <person name="Vignolle G.A."/>
            <person name="Hochenegger N."/>
            <person name="Mach R.L."/>
            <person name="Mach-Aigner A.R."/>
            <person name="Javad Rahimi M."/>
            <person name="Salim K.A."/>
            <person name="Chan C.M."/>
            <person name="Lim L.B.L."/>
            <person name="Cai F."/>
            <person name="Druzhinina I.S."/>
            <person name="U'Ren J.M."/>
            <person name="Derntl C."/>
        </authorList>
    </citation>
    <scope>NUCLEOTIDE SEQUENCE</scope>
    <source>
        <strain evidence="12">TUCIM 5799</strain>
    </source>
</reference>
<dbReference type="InterPro" id="IPR020806">
    <property type="entry name" value="PKS_PP-bd"/>
</dbReference>
<dbReference type="SMART" id="SM00826">
    <property type="entry name" value="PKS_DH"/>
    <property type="match status" value="1"/>
</dbReference>
<dbReference type="InterPro" id="IPR014030">
    <property type="entry name" value="Ketoacyl_synth_N"/>
</dbReference>
<dbReference type="InterPro" id="IPR001227">
    <property type="entry name" value="Ac_transferase_dom_sf"/>
</dbReference>
<dbReference type="Gene3D" id="1.10.1200.10">
    <property type="entry name" value="ACP-like"/>
    <property type="match status" value="1"/>
</dbReference>
<dbReference type="Pfam" id="PF08659">
    <property type="entry name" value="KR"/>
    <property type="match status" value="1"/>
</dbReference>
<dbReference type="SMART" id="SM00827">
    <property type="entry name" value="PKS_AT"/>
    <property type="match status" value="1"/>
</dbReference>
<dbReference type="PROSITE" id="PS52004">
    <property type="entry name" value="KS3_2"/>
    <property type="match status" value="1"/>
</dbReference>
<keyword evidence="1" id="KW-0596">Phosphopantetheine</keyword>
<dbReference type="InterPro" id="IPR018201">
    <property type="entry name" value="Ketoacyl_synth_AS"/>
</dbReference>
<feature type="domain" description="Carrier" evidence="9">
    <location>
        <begin position="2417"/>
        <end position="2494"/>
    </location>
</feature>
<keyword evidence="3" id="KW-0808">Transferase</keyword>
<evidence type="ECO:0000259" key="9">
    <source>
        <dbReference type="PROSITE" id="PS50075"/>
    </source>
</evidence>
<accession>A0A9P9WLG9</accession>
<feature type="domain" description="PKS/mFAS DH" evidence="11">
    <location>
        <begin position="902"/>
        <end position="1216"/>
    </location>
</feature>
<evidence type="ECO:0000259" key="10">
    <source>
        <dbReference type="PROSITE" id="PS52004"/>
    </source>
</evidence>
<dbReference type="SUPFAM" id="SSF50129">
    <property type="entry name" value="GroES-like"/>
    <property type="match status" value="1"/>
</dbReference>
<dbReference type="GO" id="GO:0044550">
    <property type="term" value="P:secondary metabolite biosynthetic process"/>
    <property type="evidence" value="ECO:0007669"/>
    <property type="project" value="TreeGrafter"/>
</dbReference>
<dbReference type="InterPro" id="IPR014043">
    <property type="entry name" value="Acyl_transferase_dom"/>
</dbReference>
<comment type="caution">
    <text evidence="12">The sequence shown here is derived from an EMBL/GenBank/DDBJ whole genome shotgun (WGS) entry which is preliminary data.</text>
</comment>
<dbReference type="SUPFAM" id="SSF53901">
    <property type="entry name" value="Thiolase-like"/>
    <property type="match status" value="1"/>
</dbReference>
<dbReference type="InterPro" id="IPR020841">
    <property type="entry name" value="PKS_Beta-ketoAc_synthase_dom"/>
</dbReference>
<comment type="caution">
    <text evidence="8">Lacks conserved residue(s) required for the propagation of feature annotation.</text>
</comment>
<dbReference type="Pfam" id="PF21089">
    <property type="entry name" value="PKS_DH_N"/>
    <property type="match status" value="1"/>
</dbReference>
<dbReference type="Pfam" id="PF00698">
    <property type="entry name" value="Acyl_transf_1"/>
    <property type="match status" value="1"/>
</dbReference>
<dbReference type="EMBL" id="JAFIMR010000015">
    <property type="protein sequence ID" value="KAI1869380.1"/>
    <property type="molecule type" value="Genomic_DNA"/>
</dbReference>
<dbReference type="SMART" id="SM00829">
    <property type="entry name" value="PKS_ER"/>
    <property type="match status" value="1"/>
</dbReference>
<proteinExistence type="predicted"/>
<dbReference type="InterPro" id="IPR020843">
    <property type="entry name" value="ER"/>
</dbReference>
<keyword evidence="7" id="KW-0012">Acyltransferase</keyword>
<dbReference type="InterPro" id="IPR036291">
    <property type="entry name" value="NAD(P)-bd_dom_sf"/>
</dbReference>
<dbReference type="InterPro" id="IPR032821">
    <property type="entry name" value="PKS_assoc"/>
</dbReference>
<keyword evidence="2" id="KW-0597">Phosphoprotein</keyword>
<dbReference type="InterPro" id="IPR029063">
    <property type="entry name" value="SAM-dependent_MTases_sf"/>
</dbReference>
<evidence type="ECO:0000259" key="11">
    <source>
        <dbReference type="PROSITE" id="PS52019"/>
    </source>
</evidence>
<feature type="domain" description="Ketosynthase family 3 (KS3)" evidence="10">
    <location>
        <begin position="1"/>
        <end position="371"/>
    </location>
</feature>
<dbReference type="Gene3D" id="3.40.50.150">
    <property type="entry name" value="Vaccinia Virus protein VP39"/>
    <property type="match status" value="1"/>
</dbReference>
<dbReference type="GO" id="GO:0006633">
    <property type="term" value="P:fatty acid biosynthetic process"/>
    <property type="evidence" value="ECO:0007669"/>
    <property type="project" value="InterPro"/>
</dbReference>
<dbReference type="InterPro" id="IPR049552">
    <property type="entry name" value="PKS_DH_N"/>
</dbReference>
<evidence type="ECO:0000256" key="5">
    <source>
        <dbReference type="ARBA" id="ARBA00023002"/>
    </source>
</evidence>
<dbReference type="Pfam" id="PF08242">
    <property type="entry name" value="Methyltransf_12"/>
    <property type="match status" value="1"/>
</dbReference>
<dbReference type="InterPro" id="IPR036736">
    <property type="entry name" value="ACP-like_sf"/>
</dbReference>
<evidence type="ECO:0008006" key="14">
    <source>
        <dbReference type="Google" id="ProtNLM"/>
    </source>
</evidence>
<dbReference type="SUPFAM" id="SSF55048">
    <property type="entry name" value="Probable ACP-binding domain of malonyl-CoA ACP transacylase"/>
    <property type="match status" value="1"/>
</dbReference>
<evidence type="ECO:0000256" key="3">
    <source>
        <dbReference type="ARBA" id="ARBA00022679"/>
    </source>
</evidence>
<dbReference type="SUPFAM" id="SSF51735">
    <property type="entry name" value="NAD(P)-binding Rossmann-fold domains"/>
    <property type="match status" value="2"/>
</dbReference>
<dbReference type="SUPFAM" id="SSF52151">
    <property type="entry name" value="FabD/lysophospholipase-like"/>
    <property type="match status" value="1"/>
</dbReference>
<dbReference type="InterPro" id="IPR016036">
    <property type="entry name" value="Malonyl_transacylase_ACP-bd"/>
</dbReference>
<evidence type="ECO:0000313" key="12">
    <source>
        <dbReference type="EMBL" id="KAI1869380.1"/>
    </source>
</evidence>
<dbReference type="GO" id="GO:0004315">
    <property type="term" value="F:3-oxoacyl-[acyl-carrier-protein] synthase activity"/>
    <property type="evidence" value="ECO:0007669"/>
    <property type="project" value="InterPro"/>
</dbReference>
<dbReference type="InterPro" id="IPR020807">
    <property type="entry name" value="PKS_DH"/>
</dbReference>
<dbReference type="InterPro" id="IPR042104">
    <property type="entry name" value="PKS_dehydratase_sf"/>
</dbReference>
<dbReference type="PROSITE" id="PS52019">
    <property type="entry name" value="PKS_MFAS_DH"/>
    <property type="match status" value="1"/>
</dbReference>
<dbReference type="PROSITE" id="PS00606">
    <property type="entry name" value="KS3_1"/>
    <property type="match status" value="1"/>
</dbReference>
<dbReference type="PROSITE" id="PS50075">
    <property type="entry name" value="CARRIER"/>
    <property type="match status" value="1"/>
</dbReference>
<dbReference type="SMART" id="SM00823">
    <property type="entry name" value="PKS_PP"/>
    <property type="match status" value="1"/>
</dbReference>